<name>A0ABQ5GKU3_9ASTR</name>
<protein>
    <submittedName>
        <fullName evidence="1">Uncharacterized protein</fullName>
    </submittedName>
</protein>
<evidence type="ECO:0000313" key="2">
    <source>
        <dbReference type="Proteomes" id="UP001151760"/>
    </source>
</evidence>
<organism evidence="1 2">
    <name type="scientific">Tanacetum coccineum</name>
    <dbReference type="NCBI Taxonomy" id="301880"/>
    <lineage>
        <taxon>Eukaryota</taxon>
        <taxon>Viridiplantae</taxon>
        <taxon>Streptophyta</taxon>
        <taxon>Embryophyta</taxon>
        <taxon>Tracheophyta</taxon>
        <taxon>Spermatophyta</taxon>
        <taxon>Magnoliopsida</taxon>
        <taxon>eudicotyledons</taxon>
        <taxon>Gunneridae</taxon>
        <taxon>Pentapetalae</taxon>
        <taxon>asterids</taxon>
        <taxon>campanulids</taxon>
        <taxon>Asterales</taxon>
        <taxon>Asteraceae</taxon>
        <taxon>Asteroideae</taxon>
        <taxon>Anthemideae</taxon>
        <taxon>Anthemidinae</taxon>
        <taxon>Tanacetum</taxon>
    </lineage>
</organism>
<keyword evidence="2" id="KW-1185">Reference proteome</keyword>
<gene>
    <name evidence="1" type="ORF">Tco_1043005</name>
</gene>
<reference evidence="1" key="2">
    <citation type="submission" date="2022-01" db="EMBL/GenBank/DDBJ databases">
        <authorList>
            <person name="Yamashiro T."/>
            <person name="Shiraishi A."/>
            <person name="Satake H."/>
            <person name="Nakayama K."/>
        </authorList>
    </citation>
    <scope>NUCLEOTIDE SEQUENCE</scope>
</reference>
<dbReference type="EMBL" id="BQNB010018610">
    <property type="protein sequence ID" value="GJT76280.1"/>
    <property type="molecule type" value="Genomic_DNA"/>
</dbReference>
<dbReference type="Proteomes" id="UP001151760">
    <property type="component" value="Unassembled WGS sequence"/>
</dbReference>
<accession>A0ABQ5GKU3</accession>
<reference evidence="1" key="1">
    <citation type="journal article" date="2022" name="Int. J. Mol. Sci.">
        <title>Draft Genome of Tanacetum Coccineum: Genomic Comparison of Closely Related Tanacetum-Family Plants.</title>
        <authorList>
            <person name="Yamashiro T."/>
            <person name="Shiraishi A."/>
            <person name="Nakayama K."/>
            <person name="Satake H."/>
        </authorList>
    </citation>
    <scope>NUCLEOTIDE SEQUENCE</scope>
</reference>
<comment type="caution">
    <text evidence="1">The sequence shown here is derived from an EMBL/GenBank/DDBJ whole genome shotgun (WGS) entry which is preliminary data.</text>
</comment>
<sequence>MSRCFMPGCQLSSTLDGFNGFTMAGSSYACSHDVSFGTSLHSIKVDIVCILVSLRESKASTVLMYTHVGWSRIRICKSDLRADYDSSCSFATSIITKFFASLNTFLSALLRQHQLMLAARLFDNDAVMAILNMPNLLLLGMHVLPLLYDIHIEEMMTDACKSEPSLKQFEKKTNIELDILDILVDHPCRKINHQAESAETPRAYITASSLADSSKSRSEKMHGAMTISRIPNDLMEALEHLTYRGLDGVKKTIKMESLDLGLKWRVRMFKDEDEGKDEIKGLIWVNNQIAIQGTKEYAYVIMGLFSKKMFGVYVEEMKSLVG</sequence>
<proteinExistence type="predicted"/>
<evidence type="ECO:0000313" key="1">
    <source>
        <dbReference type="EMBL" id="GJT76280.1"/>
    </source>
</evidence>
<dbReference type="PROSITE" id="PS51257">
    <property type="entry name" value="PROKAR_LIPOPROTEIN"/>
    <property type="match status" value="1"/>
</dbReference>